<organism evidence="4 5">
    <name type="scientific">Anaerobaca lacustris</name>
    <dbReference type="NCBI Taxonomy" id="3044600"/>
    <lineage>
        <taxon>Bacteria</taxon>
        <taxon>Pseudomonadati</taxon>
        <taxon>Planctomycetota</taxon>
        <taxon>Phycisphaerae</taxon>
        <taxon>Sedimentisphaerales</taxon>
        <taxon>Anaerobacaceae</taxon>
        <taxon>Anaerobaca</taxon>
    </lineage>
</organism>
<dbReference type="InterPro" id="IPR001303">
    <property type="entry name" value="Aldolase_II/adducin_N"/>
</dbReference>
<comment type="similarity">
    <text evidence="1">Belongs to the short-chain dehydrogenases/reductases (SDR) family.</text>
</comment>
<dbReference type="PANTHER" id="PTHR43669:SF8">
    <property type="entry name" value="SHORT-CHAIN TYPE DEHYDROGENASE_REDUCTASE-RELATED"/>
    <property type="match status" value="1"/>
</dbReference>
<dbReference type="PRINTS" id="PR00081">
    <property type="entry name" value="GDHRDH"/>
</dbReference>
<dbReference type="EMBL" id="JASCXX010000003">
    <property type="protein sequence ID" value="MDI6448058.1"/>
    <property type="molecule type" value="Genomic_DNA"/>
</dbReference>
<dbReference type="SMART" id="SM01007">
    <property type="entry name" value="Aldolase_II"/>
    <property type="match status" value="1"/>
</dbReference>
<keyword evidence="5" id="KW-1185">Reference proteome</keyword>
<name>A0AAW6TQX4_9BACT</name>
<dbReference type="PRINTS" id="PR00080">
    <property type="entry name" value="SDRFAMILY"/>
</dbReference>
<dbReference type="PANTHER" id="PTHR43669">
    <property type="entry name" value="5-KETO-D-GLUCONATE 5-REDUCTASE"/>
    <property type="match status" value="1"/>
</dbReference>
<proteinExistence type="inferred from homology"/>
<dbReference type="InterPro" id="IPR036291">
    <property type="entry name" value="NAD(P)-bd_dom_sf"/>
</dbReference>
<dbReference type="Gene3D" id="3.40.50.720">
    <property type="entry name" value="NAD(P)-binding Rossmann-like Domain"/>
    <property type="match status" value="1"/>
</dbReference>
<dbReference type="FunFam" id="3.40.50.720:FF:000084">
    <property type="entry name" value="Short-chain dehydrogenase reductase"/>
    <property type="match status" value="1"/>
</dbReference>
<dbReference type="SUPFAM" id="SSF53639">
    <property type="entry name" value="AraD/HMP-PK domain-like"/>
    <property type="match status" value="1"/>
</dbReference>
<gene>
    <name evidence="4" type="ORF">QJ522_03285</name>
</gene>
<dbReference type="Pfam" id="PF13561">
    <property type="entry name" value="adh_short_C2"/>
    <property type="match status" value="1"/>
</dbReference>
<evidence type="ECO:0000256" key="2">
    <source>
        <dbReference type="ARBA" id="ARBA00023002"/>
    </source>
</evidence>
<dbReference type="Gene3D" id="3.40.225.10">
    <property type="entry name" value="Class II aldolase/adducin N-terminal domain"/>
    <property type="match status" value="1"/>
</dbReference>
<sequence length="654" mass="70152">MDKALADLIEISTTTGKDPELVLGGGGNTSVKTADGKYMYIKASGTALKDMGADRGWRRLRIESVLSILSDKSLGKQDAIRRETEVVNRLLQSCDDNVTGGARPSVEAHLHALLDTHVIHLHPLVVAAYVSAKNGRAALKKVFANERIAPLWVPYTDPGYMLARKIARLVGEYEQEHGRKPGVLFLEKHGLFVTAGSADAAIRLVKRVIALCTKGLKPLRSGKVALASAESITAATMAIRRAVFEATRHYLPVSYYPTHEAIVTFMAHKQAARLLATPALNPDELVYANGSAMWVETVKAEAIARRLRSLADRGQKVPAAFVVKGLGLFVAAEKGVAGLIADITDTSLKVRMHAARMGGVLALTAREQDFINNWESEAFRKKLVSSEGPGTLANRIAIVTGAGSGLGRSIAVGLARAGAMVALADVDEQAAMETAERIAAERPASQTMVLPCNVTSESGVQKAFEALLAHWGGLDVLVNAAGLAPPFALVDMPVDKWRMALEVNLTGYFLMARQAARIMIQQGIGGNIVNLSSKSGLDASKNNSAYNATKAGELHLARGWALELGEHGIRVNCVAPGNVFEGSKIWNPEYIKVCARKYGIKPEEVIPYYVGKTALRREIKGQDIADAVVFLCSDKARTITGQVLVADAGQVMVR</sequence>
<evidence type="ECO:0000256" key="1">
    <source>
        <dbReference type="ARBA" id="ARBA00006484"/>
    </source>
</evidence>
<dbReference type="AlphaFoldDB" id="A0AAW6TQX4"/>
<keyword evidence="2" id="KW-0560">Oxidoreductase</keyword>
<feature type="domain" description="Class II aldolase/adducin N-terminal" evidence="3">
    <location>
        <begin position="7"/>
        <end position="216"/>
    </location>
</feature>
<dbReference type="GO" id="GO:0016491">
    <property type="term" value="F:oxidoreductase activity"/>
    <property type="evidence" value="ECO:0007669"/>
    <property type="project" value="UniProtKB-KW"/>
</dbReference>
<reference evidence="4" key="1">
    <citation type="submission" date="2023-05" db="EMBL/GenBank/DDBJ databases">
        <title>Anaerotaeda fermentans gen. nov., sp. nov., a novel anaerobic planctomycete of the new family within the order Sedimentisphaerales isolated from Taman Peninsula, Russia.</title>
        <authorList>
            <person name="Khomyakova M.A."/>
            <person name="Merkel A.Y."/>
            <person name="Slobodkin A.I."/>
        </authorList>
    </citation>
    <scope>NUCLEOTIDE SEQUENCE</scope>
    <source>
        <strain evidence="4">M17dextr</strain>
    </source>
</reference>
<comment type="caution">
    <text evidence="4">The sequence shown here is derived from an EMBL/GenBank/DDBJ whole genome shotgun (WGS) entry which is preliminary data.</text>
</comment>
<evidence type="ECO:0000259" key="3">
    <source>
        <dbReference type="SMART" id="SM01007"/>
    </source>
</evidence>
<dbReference type="InterPro" id="IPR036409">
    <property type="entry name" value="Aldolase_II/adducin_N_sf"/>
</dbReference>
<dbReference type="Proteomes" id="UP001431776">
    <property type="component" value="Unassembled WGS sequence"/>
</dbReference>
<accession>A0AAW6TQX4</accession>
<dbReference type="InterPro" id="IPR002347">
    <property type="entry name" value="SDR_fam"/>
</dbReference>
<protein>
    <submittedName>
        <fullName evidence="4">SDR family oxidoreductase</fullName>
    </submittedName>
</protein>
<dbReference type="SUPFAM" id="SSF51735">
    <property type="entry name" value="NAD(P)-binding Rossmann-fold domains"/>
    <property type="match status" value="1"/>
</dbReference>
<evidence type="ECO:0000313" key="4">
    <source>
        <dbReference type="EMBL" id="MDI6448058.1"/>
    </source>
</evidence>
<evidence type="ECO:0000313" key="5">
    <source>
        <dbReference type="Proteomes" id="UP001431776"/>
    </source>
</evidence>
<dbReference type="RefSeq" id="WP_349243468.1">
    <property type="nucleotide sequence ID" value="NZ_JASCXX010000003.1"/>
</dbReference>
<dbReference type="Pfam" id="PF00596">
    <property type="entry name" value="Aldolase_II"/>
    <property type="match status" value="1"/>
</dbReference>